<dbReference type="OrthoDB" id="1456570at2"/>
<dbReference type="SUPFAM" id="SSF57783">
    <property type="entry name" value="Zinc beta-ribbon"/>
    <property type="match status" value="1"/>
</dbReference>
<reference evidence="3" key="2">
    <citation type="submission" date="2020-11" db="EMBL/GenBank/DDBJ databases">
        <authorList>
            <consortium name="NCBI Pathogen Detection Project"/>
        </authorList>
    </citation>
    <scope>NUCLEOTIDE SEQUENCE</scope>
    <source>
        <strain evidence="3">YDC697-2</strain>
    </source>
</reference>
<dbReference type="AlphaFoldDB" id="A0A8H9TU22"/>
<accession>A0A8H9TU22</accession>
<dbReference type="EMBL" id="DACSDU010000002">
    <property type="protein sequence ID" value="HAT1584471.1"/>
    <property type="molecule type" value="Genomic_DNA"/>
</dbReference>
<dbReference type="InterPro" id="IPR025983">
    <property type="entry name" value="Cys_rich_CPCC"/>
</dbReference>
<organism evidence="3">
    <name type="scientific">Citrobacter farmeri</name>
    <dbReference type="NCBI Taxonomy" id="67824"/>
    <lineage>
        <taxon>Bacteria</taxon>
        <taxon>Pseudomonadati</taxon>
        <taxon>Pseudomonadota</taxon>
        <taxon>Gammaproteobacteria</taxon>
        <taxon>Enterobacterales</taxon>
        <taxon>Enterobacteriaceae</taxon>
        <taxon>Citrobacter</taxon>
    </lineage>
</organism>
<evidence type="ECO:0000256" key="1">
    <source>
        <dbReference type="SAM" id="MobiDB-lite"/>
    </source>
</evidence>
<dbReference type="KEGG" id="cfar:CI104_11380"/>
<protein>
    <recommendedName>
        <fullName evidence="2">Cysteine-rich CPCC domain-containing protein</fullName>
    </recommendedName>
</protein>
<proteinExistence type="predicted"/>
<feature type="domain" description="Cysteine-rich CPCC" evidence="2">
    <location>
        <begin position="6"/>
        <end position="59"/>
    </location>
</feature>
<dbReference type="Proteomes" id="UP000864563">
    <property type="component" value="Unassembled WGS sequence"/>
</dbReference>
<comment type="caution">
    <text evidence="3">The sequence shown here is derived from an EMBL/GenBank/DDBJ whole genome shotgun (WGS) entry which is preliminary data.</text>
</comment>
<dbReference type="Pfam" id="PF14206">
    <property type="entry name" value="Cys_rich_CPCC"/>
    <property type="match status" value="1"/>
</dbReference>
<name>A0A8H9TU22_9ENTR</name>
<gene>
    <name evidence="3" type="ORF">I8Y00_000773</name>
</gene>
<evidence type="ECO:0000313" key="3">
    <source>
        <dbReference type="EMBL" id="HAT1584471.1"/>
    </source>
</evidence>
<evidence type="ECO:0000259" key="2">
    <source>
        <dbReference type="Pfam" id="PF14206"/>
    </source>
</evidence>
<feature type="region of interest" description="Disordered" evidence="1">
    <location>
        <begin position="36"/>
        <end position="60"/>
    </location>
</feature>
<sequence length="60" mass="6588">MSHRHYSCPCCGLMMSVEASGHAICPQCEWMEDPEQSADHDLSEGKNAMSLNEAKAAFNT</sequence>
<reference evidence="3" key="1">
    <citation type="journal article" date="2018" name="Genome Biol.">
        <title>SKESA: strategic k-mer extension for scrupulous assemblies.</title>
        <authorList>
            <person name="Souvorov A."/>
            <person name="Agarwala R."/>
            <person name="Lipman D.J."/>
        </authorList>
    </citation>
    <scope>NUCLEOTIDE SEQUENCE</scope>
    <source>
        <strain evidence="3">YDC697-2</strain>
    </source>
</reference>